<dbReference type="SUPFAM" id="SSF55874">
    <property type="entry name" value="ATPase domain of HSP90 chaperone/DNA topoisomerase II/histidine kinase"/>
    <property type="match status" value="1"/>
</dbReference>
<keyword evidence="3" id="KW-0597">Phosphoprotein</keyword>
<keyword evidence="11" id="KW-0547">Nucleotide-binding</keyword>
<dbReference type="Gene3D" id="3.30.450.20">
    <property type="entry name" value="PAS domain"/>
    <property type="match status" value="1"/>
</dbReference>
<keyword evidence="4" id="KW-0808">Transferase</keyword>
<dbReference type="InterPro" id="IPR035965">
    <property type="entry name" value="PAS-like_dom_sf"/>
</dbReference>
<keyword evidence="8" id="KW-1133">Transmembrane helix</keyword>
<evidence type="ECO:0000256" key="7">
    <source>
        <dbReference type="SAM" id="Coils"/>
    </source>
</evidence>
<dbReference type="PRINTS" id="PR00344">
    <property type="entry name" value="BCTRLSENSOR"/>
</dbReference>
<sequence length="728" mass="84855">MKFSSKLIVWFSVLSIYVASLSTWINWSYFSSKGEAQQLSVDINSTYLNILKLKNISNNFFTLETRSNNYFKTTHSPFLIESNNQNILLNNEIDNLLDQYKRSEHINTPLLQIKQNLYKRDSIFKTLTTLATERGFKDFGLIGQMRFHAHQLEKNRHINKEALLSLRRREKDYFLRHEKQYISTFDSIYNTLAKNLTTKTNQLTKDHLEGYQQCFNKIVTIDDKLGLYDNSGLKENLDQLDELLEERVTSLIEFVKINNTKKIIQLRKTLFFIIAFAILICFFISNILSSQITKPLTKLTYFIESIILNDFKSLPKINLIKGTRETNILYREFSQMIEDLKSHEKERENLITQLTYSEKKYRNMAQKLPLSIFETDKRGTLVYVNKMWENSFGYSKSEAEYQLNIFKITAKNKNKKNEVIAHKKDASWFPGLLYMDKVLINGEHKGWRGVIVDISERYEYNKLLKEERRKAKESDRLKTAFLANISHEIRTPLNAIMGFSTLLKNKNFTEDEKQRYYDVIVKSSKDLLSSFDDIISVSRIETDNNPPQLQITNLKELEENILNTAKKQTQNLNKNHLKIYYHKGNENYISDIIIDKNKVTEILTRLSENAIKFTETGTIEIGHTLLKTRIIFFVKDSGIGIPEEKHQIIFDPFRQVDETNTKTTGGTGLGLSICKGLVDKMNGTIWVESMSQKGSGFFFSINFTIPQSQSSGIMNFNRSHKMSKQIFS</sequence>
<evidence type="ECO:0000259" key="10">
    <source>
        <dbReference type="PROSITE" id="PS50112"/>
    </source>
</evidence>
<evidence type="ECO:0000256" key="1">
    <source>
        <dbReference type="ARBA" id="ARBA00000085"/>
    </source>
</evidence>
<dbReference type="PANTHER" id="PTHR43711:SF31">
    <property type="entry name" value="HISTIDINE KINASE"/>
    <property type="match status" value="1"/>
</dbReference>
<feature type="transmembrane region" description="Helical" evidence="8">
    <location>
        <begin position="269"/>
        <end position="288"/>
    </location>
</feature>
<proteinExistence type="predicted"/>
<dbReference type="EC" id="2.7.13.3" evidence="2"/>
<keyword evidence="6" id="KW-0902">Two-component regulatory system</keyword>
<evidence type="ECO:0000256" key="2">
    <source>
        <dbReference type="ARBA" id="ARBA00012438"/>
    </source>
</evidence>
<dbReference type="PROSITE" id="PS50109">
    <property type="entry name" value="HIS_KIN"/>
    <property type="match status" value="1"/>
</dbReference>
<accession>A0AAE3M1H9</accession>
<dbReference type="GO" id="GO:0000155">
    <property type="term" value="F:phosphorelay sensor kinase activity"/>
    <property type="evidence" value="ECO:0007669"/>
    <property type="project" value="InterPro"/>
</dbReference>
<keyword evidence="11" id="KW-0067">ATP-binding</keyword>
<dbReference type="InterPro" id="IPR036097">
    <property type="entry name" value="HisK_dim/P_sf"/>
</dbReference>
<dbReference type="Pfam" id="PF02518">
    <property type="entry name" value="HATPase_c"/>
    <property type="match status" value="1"/>
</dbReference>
<dbReference type="Gene3D" id="3.30.565.10">
    <property type="entry name" value="Histidine kinase-like ATPase, C-terminal domain"/>
    <property type="match status" value="1"/>
</dbReference>
<evidence type="ECO:0000256" key="5">
    <source>
        <dbReference type="ARBA" id="ARBA00022777"/>
    </source>
</evidence>
<dbReference type="InterPro" id="IPR005467">
    <property type="entry name" value="His_kinase_dom"/>
</dbReference>
<feature type="domain" description="Histidine kinase" evidence="9">
    <location>
        <begin position="484"/>
        <end position="707"/>
    </location>
</feature>
<feature type="coiled-coil region" evidence="7">
    <location>
        <begin position="333"/>
        <end position="360"/>
    </location>
</feature>
<dbReference type="InterPro" id="IPR004358">
    <property type="entry name" value="Sig_transdc_His_kin-like_C"/>
</dbReference>
<gene>
    <name evidence="11" type="ORF">OM075_01285</name>
</gene>
<keyword evidence="8" id="KW-0812">Transmembrane</keyword>
<feature type="domain" description="PAS" evidence="10">
    <location>
        <begin position="357"/>
        <end position="398"/>
    </location>
</feature>
<dbReference type="PROSITE" id="PS50112">
    <property type="entry name" value="PAS"/>
    <property type="match status" value="1"/>
</dbReference>
<dbReference type="CDD" id="cd00130">
    <property type="entry name" value="PAS"/>
    <property type="match status" value="1"/>
</dbReference>
<reference evidence="11" key="1">
    <citation type="submission" date="2022-10" db="EMBL/GenBank/DDBJ databases">
        <authorList>
            <person name="Yu W.X."/>
        </authorList>
    </citation>
    <scope>NUCLEOTIDE SEQUENCE</scope>
    <source>
        <strain evidence="11">AAT</strain>
    </source>
</reference>
<protein>
    <recommendedName>
        <fullName evidence="2">histidine kinase</fullName>
        <ecNumber evidence="2">2.7.13.3</ecNumber>
    </recommendedName>
</protein>
<dbReference type="SUPFAM" id="SSF55785">
    <property type="entry name" value="PYP-like sensor domain (PAS domain)"/>
    <property type="match status" value="1"/>
</dbReference>
<dbReference type="SMART" id="SM00388">
    <property type="entry name" value="HisKA"/>
    <property type="match status" value="1"/>
</dbReference>
<dbReference type="AlphaFoldDB" id="A0AAE3M1H9"/>
<dbReference type="GO" id="GO:0005524">
    <property type="term" value="F:ATP binding"/>
    <property type="evidence" value="ECO:0007669"/>
    <property type="project" value="UniProtKB-KW"/>
</dbReference>
<evidence type="ECO:0000256" key="6">
    <source>
        <dbReference type="ARBA" id="ARBA00023012"/>
    </source>
</evidence>
<evidence type="ECO:0000313" key="11">
    <source>
        <dbReference type="EMBL" id="MCW3785075.1"/>
    </source>
</evidence>
<dbReference type="RefSeq" id="WP_301188646.1">
    <property type="nucleotide sequence ID" value="NZ_JAPDPJ010000001.1"/>
</dbReference>
<dbReference type="InterPro" id="IPR003594">
    <property type="entry name" value="HATPase_dom"/>
</dbReference>
<evidence type="ECO:0000256" key="4">
    <source>
        <dbReference type="ARBA" id="ARBA00022679"/>
    </source>
</evidence>
<dbReference type="Gene3D" id="1.10.287.130">
    <property type="match status" value="1"/>
</dbReference>
<evidence type="ECO:0000313" key="12">
    <source>
        <dbReference type="Proteomes" id="UP001209229"/>
    </source>
</evidence>
<dbReference type="InterPro" id="IPR050736">
    <property type="entry name" value="Sensor_HK_Regulatory"/>
</dbReference>
<comment type="catalytic activity">
    <reaction evidence="1">
        <text>ATP + protein L-histidine = ADP + protein N-phospho-L-histidine.</text>
        <dbReference type="EC" id="2.7.13.3"/>
    </reaction>
</comment>
<dbReference type="Proteomes" id="UP001209229">
    <property type="component" value="Unassembled WGS sequence"/>
</dbReference>
<feature type="transmembrane region" description="Helical" evidence="8">
    <location>
        <begin position="7"/>
        <end position="30"/>
    </location>
</feature>
<organism evidence="11 12">
    <name type="scientific">Plebeiibacterium sediminum</name>
    <dbReference type="NCBI Taxonomy" id="2992112"/>
    <lineage>
        <taxon>Bacteria</taxon>
        <taxon>Pseudomonadati</taxon>
        <taxon>Bacteroidota</taxon>
        <taxon>Bacteroidia</taxon>
        <taxon>Marinilabiliales</taxon>
        <taxon>Marinilabiliaceae</taxon>
        <taxon>Plebeiibacterium</taxon>
    </lineage>
</organism>
<evidence type="ECO:0000256" key="3">
    <source>
        <dbReference type="ARBA" id="ARBA00022553"/>
    </source>
</evidence>
<dbReference type="SUPFAM" id="SSF47384">
    <property type="entry name" value="Homodimeric domain of signal transducing histidine kinase"/>
    <property type="match status" value="1"/>
</dbReference>
<comment type="caution">
    <text evidence="11">The sequence shown here is derived from an EMBL/GenBank/DDBJ whole genome shotgun (WGS) entry which is preliminary data.</text>
</comment>
<dbReference type="InterPro" id="IPR036890">
    <property type="entry name" value="HATPase_C_sf"/>
</dbReference>
<keyword evidence="5" id="KW-0418">Kinase</keyword>
<keyword evidence="12" id="KW-1185">Reference proteome</keyword>
<dbReference type="InterPro" id="IPR000014">
    <property type="entry name" value="PAS"/>
</dbReference>
<keyword evidence="8" id="KW-0472">Membrane</keyword>
<name>A0AAE3M1H9_9BACT</name>
<dbReference type="CDD" id="cd00082">
    <property type="entry name" value="HisKA"/>
    <property type="match status" value="1"/>
</dbReference>
<dbReference type="Gene3D" id="6.10.340.10">
    <property type="match status" value="1"/>
</dbReference>
<dbReference type="PANTHER" id="PTHR43711">
    <property type="entry name" value="TWO-COMPONENT HISTIDINE KINASE"/>
    <property type="match status" value="1"/>
</dbReference>
<dbReference type="InterPro" id="IPR003661">
    <property type="entry name" value="HisK_dim/P_dom"/>
</dbReference>
<evidence type="ECO:0000256" key="8">
    <source>
        <dbReference type="SAM" id="Phobius"/>
    </source>
</evidence>
<dbReference type="NCBIfam" id="TIGR00229">
    <property type="entry name" value="sensory_box"/>
    <property type="match status" value="1"/>
</dbReference>
<keyword evidence="7" id="KW-0175">Coiled coil</keyword>
<dbReference type="EMBL" id="JAPDPJ010000001">
    <property type="protein sequence ID" value="MCW3785075.1"/>
    <property type="molecule type" value="Genomic_DNA"/>
</dbReference>
<dbReference type="Pfam" id="PF00512">
    <property type="entry name" value="HisKA"/>
    <property type="match status" value="1"/>
</dbReference>
<dbReference type="SMART" id="SM00387">
    <property type="entry name" value="HATPase_c"/>
    <property type="match status" value="1"/>
</dbReference>
<evidence type="ECO:0000259" key="9">
    <source>
        <dbReference type="PROSITE" id="PS50109"/>
    </source>
</evidence>